<dbReference type="GO" id="GO:0006383">
    <property type="term" value="P:transcription by RNA polymerase III"/>
    <property type="evidence" value="ECO:0007669"/>
    <property type="project" value="UniProtKB-UniRule"/>
</dbReference>
<accession>A0A232LVS2</accession>
<reference evidence="7 8" key="1">
    <citation type="journal article" date="2015" name="Environ. Microbiol.">
        <title>Metagenome sequence of Elaphomyces granulatus from sporocarp tissue reveals Ascomycota ectomycorrhizal fingerprints of genome expansion and a Proteobacteria-rich microbiome.</title>
        <authorList>
            <person name="Quandt C.A."/>
            <person name="Kohler A."/>
            <person name="Hesse C.N."/>
            <person name="Sharpton T.J."/>
            <person name="Martin F."/>
            <person name="Spatafora J.W."/>
        </authorList>
    </citation>
    <scope>NUCLEOTIDE SEQUENCE [LARGE SCALE GENOMIC DNA]</scope>
    <source>
        <strain evidence="7 8">OSC145934</strain>
    </source>
</reference>
<dbReference type="EMBL" id="NPHW01004229">
    <property type="protein sequence ID" value="OXV08243.1"/>
    <property type="molecule type" value="Genomic_DNA"/>
</dbReference>
<keyword evidence="3 6" id="KW-0240">DNA-directed RNA polymerase</keyword>
<protein>
    <recommendedName>
        <fullName evidence="6">DNA-directed RNA polymerase III subunit RPC6</fullName>
        <shortName evidence="6">RNA polymerase III subunit C6</shortName>
    </recommendedName>
</protein>
<keyword evidence="5 6" id="KW-0539">Nucleus</keyword>
<sequence length="373" mass="41474">MTSAANNSRSPNVAALASKLYEECRNKFSADHLFYQKDLLSLGVVPNDNLPLLVQCAQSLVDKKLLRLLSGKDGRLAWKIISQEDAEKFQNLTADESLVYNVIHSTGRSGIWQREITTRTNLTATILSRCLKSLEGKNYIKKIRNVKQTGKIIYMLAELTPSEDVTGGAWFTDGVLDSNFIKILAYFIEFFVSRKSWYEVSTTIDAHKHRNKRQKISGSAAKLDPEKQYLPYPAGYQGYPTVPLVAAEVNKSGITPVNMVEESIGQLLEMLCYDNKLVALENGQFYKAVKKPNEVKKPKELCGVEDLGLKQGDDANDTKEDTAEDENIMAGRGGMTEAPCGQCPVFKLCTPGGAVSPETCKYFDSWLEKTLGF</sequence>
<dbReference type="PANTHER" id="PTHR12780">
    <property type="entry name" value="RNA POLYMERASE III DNA DIRECTED , 39KD SUBUNIT-RELATED"/>
    <property type="match status" value="1"/>
</dbReference>
<comment type="function">
    <text evidence="6">DNA-dependent RNA polymerase catalyzes the transcription of DNA into RNA using the four ribonucleoside triphosphates as substrates. Specific peripheric component of RNA polymerase III which synthesizes small RNAs, such as 5S rRNA and tRNAs.</text>
</comment>
<evidence type="ECO:0000313" key="8">
    <source>
        <dbReference type="Proteomes" id="UP000243515"/>
    </source>
</evidence>
<evidence type="ECO:0000256" key="4">
    <source>
        <dbReference type="ARBA" id="ARBA00023163"/>
    </source>
</evidence>
<dbReference type="GO" id="GO:0005666">
    <property type="term" value="C:RNA polymerase III complex"/>
    <property type="evidence" value="ECO:0007669"/>
    <property type="project" value="UniProtKB-UniRule"/>
</dbReference>
<evidence type="ECO:0000256" key="1">
    <source>
        <dbReference type="ARBA" id="ARBA00004123"/>
    </source>
</evidence>
<dbReference type="SUPFAM" id="SSF46785">
    <property type="entry name" value="Winged helix' DNA-binding domain"/>
    <property type="match status" value="1"/>
</dbReference>
<dbReference type="OrthoDB" id="613763at2759"/>
<dbReference type="InterPro" id="IPR007832">
    <property type="entry name" value="RNA_pol_Rpc34"/>
</dbReference>
<organism evidence="7 8">
    <name type="scientific">Elaphomyces granulatus</name>
    <dbReference type="NCBI Taxonomy" id="519963"/>
    <lineage>
        <taxon>Eukaryota</taxon>
        <taxon>Fungi</taxon>
        <taxon>Dikarya</taxon>
        <taxon>Ascomycota</taxon>
        <taxon>Pezizomycotina</taxon>
        <taxon>Eurotiomycetes</taxon>
        <taxon>Eurotiomycetidae</taxon>
        <taxon>Eurotiales</taxon>
        <taxon>Elaphomycetaceae</taxon>
        <taxon>Elaphomyces</taxon>
    </lineage>
</organism>
<evidence type="ECO:0000313" key="7">
    <source>
        <dbReference type="EMBL" id="OXV08243.1"/>
    </source>
</evidence>
<evidence type="ECO:0000256" key="2">
    <source>
        <dbReference type="ARBA" id="ARBA00011038"/>
    </source>
</evidence>
<evidence type="ECO:0000256" key="3">
    <source>
        <dbReference type="ARBA" id="ARBA00022478"/>
    </source>
</evidence>
<keyword evidence="4 6" id="KW-0804">Transcription</keyword>
<gene>
    <name evidence="7" type="ORF">Egran_03992</name>
</gene>
<comment type="similarity">
    <text evidence="2 6">Belongs to the eukaryotic RPC34/RPC39 RNA polymerase subunit family.</text>
</comment>
<dbReference type="GO" id="GO:0005654">
    <property type="term" value="C:nucleoplasm"/>
    <property type="evidence" value="ECO:0007669"/>
    <property type="project" value="UniProtKB-ARBA"/>
</dbReference>
<dbReference type="Proteomes" id="UP000243515">
    <property type="component" value="Unassembled WGS sequence"/>
</dbReference>
<dbReference type="FunFam" id="1.10.10.10:FF:000116">
    <property type="entry name" value="DNA-directed RNA polymerase III subunit RPC6"/>
    <property type="match status" value="1"/>
</dbReference>
<dbReference type="InterPro" id="IPR036388">
    <property type="entry name" value="WH-like_DNA-bd_sf"/>
</dbReference>
<dbReference type="PIRSF" id="PIRSF028763">
    <property type="entry name" value="RNA_pol_Rpc34"/>
    <property type="match status" value="1"/>
</dbReference>
<keyword evidence="8" id="KW-1185">Reference proteome</keyword>
<proteinExistence type="inferred from homology"/>
<dbReference type="InterPro" id="IPR036390">
    <property type="entry name" value="WH_DNA-bd_sf"/>
</dbReference>
<dbReference type="AlphaFoldDB" id="A0A232LVS2"/>
<comment type="caution">
    <text evidence="7">The sequence shown here is derived from an EMBL/GenBank/DDBJ whole genome shotgun (WGS) entry which is preliminary data.</text>
</comment>
<evidence type="ECO:0000256" key="6">
    <source>
        <dbReference type="PIRNR" id="PIRNR028763"/>
    </source>
</evidence>
<dbReference type="Gene3D" id="1.10.10.10">
    <property type="entry name" value="Winged helix-like DNA-binding domain superfamily/Winged helix DNA-binding domain"/>
    <property type="match status" value="1"/>
</dbReference>
<comment type="subcellular location">
    <subcellularLocation>
        <location evidence="1 6">Nucleus</location>
    </subcellularLocation>
</comment>
<name>A0A232LVS2_9EURO</name>
<dbReference type="Pfam" id="PF05158">
    <property type="entry name" value="RNA_pol_Rpc34"/>
    <property type="match status" value="1"/>
</dbReference>
<dbReference type="InterPro" id="IPR016049">
    <property type="entry name" value="RNA_pol_Rpc34-like"/>
</dbReference>
<dbReference type="GO" id="GO:0005737">
    <property type="term" value="C:cytoplasm"/>
    <property type="evidence" value="ECO:0007669"/>
    <property type="project" value="UniProtKB-ARBA"/>
</dbReference>
<evidence type="ECO:0000256" key="5">
    <source>
        <dbReference type="ARBA" id="ARBA00023242"/>
    </source>
</evidence>